<dbReference type="InterPro" id="IPR043005">
    <property type="entry name" value="MvaI_BcnI_rec"/>
</dbReference>
<dbReference type="RefSeq" id="WP_091259747.1">
    <property type="nucleotide sequence ID" value="NZ_FNDE01000002.1"/>
</dbReference>
<organism evidence="2 3">
    <name type="scientific">Aneurinibacillus thermoaerophilus</name>
    <dbReference type="NCBI Taxonomy" id="143495"/>
    <lineage>
        <taxon>Bacteria</taxon>
        <taxon>Bacillati</taxon>
        <taxon>Bacillota</taxon>
        <taxon>Bacilli</taxon>
        <taxon>Bacillales</taxon>
        <taxon>Paenibacillaceae</taxon>
        <taxon>Aneurinibacillus group</taxon>
        <taxon>Aneurinibacillus</taxon>
    </lineage>
</organism>
<keyword evidence="2" id="KW-0378">Hydrolase</keyword>
<name>A0A1G7WQZ8_ANETH</name>
<dbReference type="InterPro" id="IPR043004">
    <property type="entry name" value="MvaI_BcnI_cat"/>
</dbReference>
<evidence type="ECO:0000259" key="1">
    <source>
        <dbReference type="Pfam" id="PF15515"/>
    </source>
</evidence>
<protein>
    <submittedName>
        <fullName evidence="2">MvaI/BcnI restriction endonuclease family protein</fullName>
    </submittedName>
</protein>
<dbReference type="Gene3D" id="3.30.70.3570">
    <property type="entry name" value="MvaI/BcnI restriction endonuclease, recognition domain"/>
    <property type="match status" value="1"/>
</dbReference>
<proteinExistence type="predicted"/>
<sequence>MDLNTFLTKMEQIKKMGWVKTHRGADTGVGKTLEDLLGITENNIDLPDLGETGELKAVRRNSSSLLTLFTLEPVRDMSWEEMLTKYGYVDKKGRYALKSTFSSSVYNAQNIRAVVKNDRINIVKRLDDGNEVILGYYDKELLAQKFLEKISKSLIYVPAHHRGRGANEEFLYDEVYLCKNFTGDKFLEVMENGDIYIDFRVHLKPSGAGRSRGTAFRIRKNKIDEFYETKERIL</sequence>
<dbReference type="EMBL" id="FNDE01000002">
    <property type="protein sequence ID" value="SDG74304.1"/>
    <property type="molecule type" value="Genomic_DNA"/>
</dbReference>
<evidence type="ECO:0000313" key="2">
    <source>
        <dbReference type="EMBL" id="SDG74304.1"/>
    </source>
</evidence>
<dbReference type="Gene3D" id="3.40.210.20">
    <property type="entry name" value="MvaI/BcnI restriction endonuclease, catalytic domain"/>
    <property type="match status" value="1"/>
</dbReference>
<reference evidence="2 3" key="1">
    <citation type="submission" date="2016-10" db="EMBL/GenBank/DDBJ databases">
        <authorList>
            <person name="de Groot N.N."/>
        </authorList>
    </citation>
    <scope>NUCLEOTIDE SEQUENCE [LARGE SCALE GENOMIC DNA]</scope>
    <source>
        <strain evidence="2 3">L 420-91</strain>
    </source>
</reference>
<dbReference type="InterPro" id="IPR029127">
    <property type="entry name" value="MvaI_BcnI"/>
</dbReference>
<dbReference type="GO" id="GO:0004519">
    <property type="term" value="F:endonuclease activity"/>
    <property type="evidence" value="ECO:0007669"/>
    <property type="project" value="UniProtKB-KW"/>
</dbReference>
<gene>
    <name evidence="2" type="ORF">SAMN04489735_100271</name>
</gene>
<dbReference type="AlphaFoldDB" id="A0A1G7WQZ8"/>
<keyword evidence="2" id="KW-0255">Endonuclease</keyword>
<feature type="domain" description="MvaI/BcnI restriction endonuclease" evidence="1">
    <location>
        <begin position="7"/>
        <end position="227"/>
    </location>
</feature>
<dbReference type="OrthoDB" id="1684155at2"/>
<dbReference type="Pfam" id="PF15515">
    <property type="entry name" value="MvaI_BcnI"/>
    <property type="match status" value="1"/>
</dbReference>
<accession>A0A1G7WQZ8</accession>
<keyword evidence="2" id="KW-0540">Nuclease</keyword>
<dbReference type="Proteomes" id="UP000198956">
    <property type="component" value="Unassembled WGS sequence"/>
</dbReference>
<evidence type="ECO:0000313" key="3">
    <source>
        <dbReference type="Proteomes" id="UP000198956"/>
    </source>
</evidence>